<dbReference type="GO" id="GO:0070626">
    <property type="term" value="F:(S)-2-(5-amino-1-(5-phospho-D-ribosyl)imidazole-4-carboxamido) succinate lyase (fumarate-forming) activity"/>
    <property type="evidence" value="ECO:0007669"/>
    <property type="project" value="TreeGrafter"/>
</dbReference>
<evidence type="ECO:0000256" key="4">
    <source>
        <dbReference type="NCBIfam" id="TIGR00928"/>
    </source>
</evidence>
<dbReference type="GO" id="GO:0044208">
    <property type="term" value="P:'de novo' AMP biosynthetic process"/>
    <property type="evidence" value="ECO:0007669"/>
    <property type="project" value="TreeGrafter"/>
</dbReference>
<dbReference type="CDD" id="cd03302">
    <property type="entry name" value="Adenylsuccinate_lyase_2"/>
    <property type="match status" value="1"/>
</dbReference>
<keyword evidence="2 5" id="KW-0658">Purine biosynthesis</keyword>
<evidence type="ECO:0000256" key="3">
    <source>
        <dbReference type="ARBA" id="ARBA00023239"/>
    </source>
</evidence>
<protein>
    <recommendedName>
        <fullName evidence="4 5">Adenylosuccinate lyase</fullName>
        <shortName evidence="5">ASL</shortName>
        <ecNumber evidence="4 5">4.3.2.2</ecNumber>
    </recommendedName>
    <alternativeName>
        <fullName evidence="5">Adenylosuccinase</fullName>
    </alternativeName>
</protein>
<dbReference type="Proteomes" id="UP000824090">
    <property type="component" value="Unassembled WGS sequence"/>
</dbReference>
<dbReference type="PANTHER" id="PTHR43172:SF1">
    <property type="entry name" value="ADENYLOSUCCINATE LYASE"/>
    <property type="match status" value="1"/>
</dbReference>
<dbReference type="EMBL" id="DVMP01000123">
    <property type="protein sequence ID" value="HIU26152.1"/>
    <property type="molecule type" value="Genomic_DNA"/>
</dbReference>
<organism evidence="7 8">
    <name type="scientific">Candidatus Allocopromorpha excrementigallinarum</name>
    <dbReference type="NCBI Taxonomy" id="2840742"/>
    <lineage>
        <taxon>Bacteria</taxon>
        <taxon>Bacillati</taxon>
        <taxon>Bacillota</taxon>
        <taxon>Clostridia</taxon>
        <taxon>Eubacteriales</taxon>
        <taxon>Eubacteriaceae</taxon>
        <taxon>Eubacteriaceae incertae sedis</taxon>
        <taxon>Candidatus Allocopromorpha</taxon>
    </lineage>
</organism>
<dbReference type="GO" id="GO:0005829">
    <property type="term" value="C:cytosol"/>
    <property type="evidence" value="ECO:0007669"/>
    <property type="project" value="TreeGrafter"/>
</dbReference>
<dbReference type="InterPro" id="IPR004769">
    <property type="entry name" value="Pur_lyase"/>
</dbReference>
<keyword evidence="3 5" id="KW-0456">Lyase</keyword>
<comment type="catalytic activity">
    <reaction evidence="5">
        <text>N(6)-(1,2-dicarboxyethyl)-AMP = fumarate + AMP</text>
        <dbReference type="Rhea" id="RHEA:16853"/>
        <dbReference type="ChEBI" id="CHEBI:29806"/>
        <dbReference type="ChEBI" id="CHEBI:57567"/>
        <dbReference type="ChEBI" id="CHEBI:456215"/>
        <dbReference type="EC" id="4.3.2.2"/>
    </reaction>
</comment>
<dbReference type="AlphaFoldDB" id="A0A9D1L7H7"/>
<dbReference type="GO" id="GO:0004018">
    <property type="term" value="F:N6-(1,2-dicarboxyethyl)AMP AMP-lyase (fumarate-forming) activity"/>
    <property type="evidence" value="ECO:0007669"/>
    <property type="project" value="UniProtKB-UniRule"/>
</dbReference>
<dbReference type="PRINTS" id="PR00149">
    <property type="entry name" value="FUMRATELYASE"/>
</dbReference>
<evidence type="ECO:0000256" key="2">
    <source>
        <dbReference type="ARBA" id="ARBA00022755"/>
    </source>
</evidence>
<dbReference type="InterPro" id="IPR000362">
    <property type="entry name" value="Fumarate_lyase_fam"/>
</dbReference>
<comment type="similarity">
    <text evidence="5">Belongs to the lyase 1 family. Adenylosuccinate lyase subfamily.</text>
</comment>
<dbReference type="Gene3D" id="1.20.200.10">
    <property type="entry name" value="Fumarase/aspartase (Central domain)"/>
    <property type="match status" value="1"/>
</dbReference>
<dbReference type="SUPFAM" id="SSF48557">
    <property type="entry name" value="L-aspartase-like"/>
    <property type="match status" value="1"/>
</dbReference>
<dbReference type="InterPro" id="IPR008948">
    <property type="entry name" value="L-Aspartase-like"/>
</dbReference>
<dbReference type="SMART" id="SM00998">
    <property type="entry name" value="ADSL_C"/>
    <property type="match status" value="1"/>
</dbReference>
<dbReference type="GO" id="GO:0008652">
    <property type="term" value="P:amino acid biosynthetic process"/>
    <property type="evidence" value="ECO:0007669"/>
    <property type="project" value="UniProtKB-KW"/>
</dbReference>
<evidence type="ECO:0000256" key="5">
    <source>
        <dbReference type="RuleBase" id="RU361172"/>
    </source>
</evidence>
<dbReference type="NCBIfam" id="TIGR00928">
    <property type="entry name" value="purB"/>
    <property type="match status" value="1"/>
</dbReference>
<dbReference type="Pfam" id="PF10397">
    <property type="entry name" value="ADSL_C"/>
    <property type="match status" value="1"/>
</dbReference>
<dbReference type="EC" id="4.3.2.2" evidence="4 5"/>
<dbReference type="Gene3D" id="1.10.40.30">
    <property type="entry name" value="Fumarase/aspartase (C-terminal domain)"/>
    <property type="match status" value="1"/>
</dbReference>
<comment type="pathway">
    <text evidence="5">Purine metabolism; AMP biosynthesis via de novo pathway; AMP from IMP: step 2/2.</text>
</comment>
<dbReference type="InterPro" id="IPR020557">
    <property type="entry name" value="Fumarate_lyase_CS"/>
</dbReference>
<comment type="catalytic activity">
    <reaction evidence="5">
        <text>(2S)-2-[5-amino-1-(5-phospho-beta-D-ribosyl)imidazole-4-carboxamido]succinate = 5-amino-1-(5-phospho-beta-D-ribosyl)imidazole-4-carboxamide + fumarate</text>
        <dbReference type="Rhea" id="RHEA:23920"/>
        <dbReference type="ChEBI" id="CHEBI:29806"/>
        <dbReference type="ChEBI" id="CHEBI:58443"/>
        <dbReference type="ChEBI" id="CHEBI:58475"/>
        <dbReference type="EC" id="4.3.2.2"/>
    </reaction>
</comment>
<evidence type="ECO:0000313" key="7">
    <source>
        <dbReference type="EMBL" id="HIU26152.1"/>
    </source>
</evidence>
<reference evidence="7" key="2">
    <citation type="journal article" date="2021" name="PeerJ">
        <title>Extensive microbial diversity within the chicken gut microbiome revealed by metagenomics and culture.</title>
        <authorList>
            <person name="Gilroy R."/>
            <person name="Ravi A."/>
            <person name="Getino M."/>
            <person name="Pursley I."/>
            <person name="Horton D.L."/>
            <person name="Alikhan N.F."/>
            <person name="Baker D."/>
            <person name="Gharbi K."/>
            <person name="Hall N."/>
            <person name="Watson M."/>
            <person name="Adriaenssens E.M."/>
            <person name="Foster-Nyarko E."/>
            <person name="Jarju S."/>
            <person name="Secka A."/>
            <person name="Antonio M."/>
            <person name="Oren A."/>
            <person name="Chaudhuri R.R."/>
            <person name="La Ragione R."/>
            <person name="Hildebrand F."/>
            <person name="Pallen M.J."/>
        </authorList>
    </citation>
    <scope>NUCLEOTIDE SEQUENCE</scope>
    <source>
        <strain evidence="7">ChiHcec3-6078</strain>
    </source>
</reference>
<dbReference type="Pfam" id="PF00206">
    <property type="entry name" value="Lyase_1"/>
    <property type="match status" value="1"/>
</dbReference>
<comment type="caution">
    <text evidence="7">The sequence shown here is derived from an EMBL/GenBank/DDBJ whole genome shotgun (WGS) entry which is preliminary data.</text>
</comment>
<reference evidence="7" key="1">
    <citation type="submission" date="2020-10" db="EMBL/GenBank/DDBJ databases">
        <authorList>
            <person name="Gilroy R."/>
        </authorList>
    </citation>
    <scope>NUCLEOTIDE SEQUENCE</scope>
    <source>
        <strain evidence="7">ChiHcec3-6078</strain>
    </source>
</reference>
<dbReference type="PANTHER" id="PTHR43172">
    <property type="entry name" value="ADENYLOSUCCINATE LYASE"/>
    <property type="match status" value="1"/>
</dbReference>
<comment type="pathway">
    <text evidence="5">Purine metabolism; IMP biosynthesis via de novo pathway; 5-amino-1-(5-phospho-D-ribosyl)imidazole-4-carboxamide from 5-amino-1-(5-phospho-D-ribosyl)imidazole-4-carboxylate: step 2/2.</text>
</comment>
<proteinExistence type="inferred from homology"/>
<evidence type="ECO:0000313" key="8">
    <source>
        <dbReference type="Proteomes" id="UP000824090"/>
    </source>
</evidence>
<name>A0A9D1L7H7_9FIRM</name>
<accession>A0A9D1L7H7</accession>
<dbReference type="FunFam" id="1.10.275.60:FF:000001">
    <property type="entry name" value="Adenylosuccinate lyase"/>
    <property type="match status" value="1"/>
</dbReference>
<feature type="domain" description="Adenylosuccinate lyase C-terminal" evidence="6">
    <location>
        <begin position="371"/>
        <end position="455"/>
    </location>
</feature>
<dbReference type="Gene3D" id="1.10.275.60">
    <property type="match status" value="1"/>
</dbReference>
<evidence type="ECO:0000256" key="1">
    <source>
        <dbReference type="ARBA" id="ARBA00022605"/>
    </source>
</evidence>
<dbReference type="InterPro" id="IPR019468">
    <property type="entry name" value="AdenyloSucc_lyase_C"/>
</dbReference>
<dbReference type="InterPro" id="IPR022761">
    <property type="entry name" value="Fumarate_lyase_N"/>
</dbReference>
<sequence length="478" mass="53845">MENSQNYTSPLSERYPSREMKYLFSPEMKFRTWRKLWIALAEAEKELGLPITQEQIEEMKAAADDINYEAARERERIVRHDVMSHVYAYGLQCPKARGIIHLGATSCYVGDNTDIIIMTEGLKLIRKKLLNVMSNLADFADKYKDLPTLGFTHFQPAQPTTVGKRATLWLNDLLLDLEDLDHVLSTIKLLGSKGTTGTQASFLELFDGDIDKVSRLDGMIARKMGFEGCYPVSGQTYSRKVDTKVLNVLSGIAQSAHKFSNDIRLLQHLKEVEEPFEKNQIGSSAMAYKRNPMRSERIAALANFVIAGAQNPAMTASTQWFERTLDDSANKRLSVSESFLAADGIMEIYMNITSGLVVYPKVIRSRLMSELPFMATENIMMDAVKMGGDRQVLHEKIRQHSMAAGKRVKEEGAENDLLDRIAADPAFNMSREQLQALMKPESFTGCAPQQTESFLRDFIRPLLEKNKEALGLEGHVNV</sequence>
<gene>
    <name evidence="7" type="ORF">IAC50_06655</name>
</gene>
<evidence type="ECO:0000259" key="6">
    <source>
        <dbReference type="SMART" id="SM00998"/>
    </source>
</evidence>
<dbReference type="PROSITE" id="PS00163">
    <property type="entry name" value="FUMARATE_LYASES"/>
    <property type="match status" value="1"/>
</dbReference>
<keyword evidence="1" id="KW-0028">Amino-acid biosynthesis</keyword>